<reference evidence="3" key="1">
    <citation type="submission" date="2017-01" db="EMBL/GenBank/DDBJ databases">
        <title>Comparative genomics of anhydrobiosis in the tardigrade Hypsibius dujardini.</title>
        <authorList>
            <person name="Yoshida Y."/>
            <person name="Koutsovoulos G."/>
            <person name="Laetsch D."/>
            <person name="Stevens L."/>
            <person name="Kumar S."/>
            <person name="Horikawa D."/>
            <person name="Ishino K."/>
            <person name="Komine S."/>
            <person name="Tomita M."/>
            <person name="Blaxter M."/>
            <person name="Arakawa K."/>
        </authorList>
    </citation>
    <scope>NUCLEOTIDE SEQUENCE [LARGE SCALE GENOMIC DNA]</scope>
    <source>
        <strain evidence="3">Z151</strain>
    </source>
</reference>
<organism evidence="2 3">
    <name type="scientific">Hypsibius exemplaris</name>
    <name type="common">Freshwater tardigrade</name>
    <dbReference type="NCBI Taxonomy" id="2072580"/>
    <lineage>
        <taxon>Eukaryota</taxon>
        <taxon>Metazoa</taxon>
        <taxon>Ecdysozoa</taxon>
        <taxon>Tardigrada</taxon>
        <taxon>Eutardigrada</taxon>
        <taxon>Parachela</taxon>
        <taxon>Hypsibioidea</taxon>
        <taxon>Hypsibiidae</taxon>
        <taxon>Hypsibius</taxon>
    </lineage>
</organism>
<dbReference type="AlphaFoldDB" id="A0A1W0WJC5"/>
<proteinExistence type="predicted"/>
<feature type="compositionally biased region" description="Polar residues" evidence="1">
    <location>
        <begin position="21"/>
        <end position="30"/>
    </location>
</feature>
<gene>
    <name evidence="2" type="ORF">BV898_10500</name>
</gene>
<protein>
    <submittedName>
        <fullName evidence="2">Uncharacterized protein</fullName>
    </submittedName>
</protein>
<feature type="compositionally biased region" description="Polar residues" evidence="1">
    <location>
        <begin position="82"/>
        <end position="97"/>
    </location>
</feature>
<feature type="region of interest" description="Disordered" evidence="1">
    <location>
        <begin position="1"/>
        <end position="39"/>
    </location>
</feature>
<evidence type="ECO:0000256" key="1">
    <source>
        <dbReference type="SAM" id="MobiDB-lite"/>
    </source>
</evidence>
<comment type="caution">
    <text evidence="2">The sequence shown here is derived from an EMBL/GenBank/DDBJ whole genome shotgun (WGS) entry which is preliminary data.</text>
</comment>
<accession>A0A1W0WJC5</accession>
<name>A0A1W0WJC5_HYPEX</name>
<evidence type="ECO:0000313" key="2">
    <source>
        <dbReference type="EMBL" id="OQV15267.1"/>
    </source>
</evidence>
<dbReference type="OrthoDB" id="340259at2759"/>
<keyword evidence="3" id="KW-1185">Reference proteome</keyword>
<evidence type="ECO:0000313" key="3">
    <source>
        <dbReference type="Proteomes" id="UP000192578"/>
    </source>
</evidence>
<dbReference type="Proteomes" id="UP000192578">
    <property type="component" value="Unassembled WGS sequence"/>
</dbReference>
<sequence length="97" mass="10772">MDPSWKIPWPSAAPTPTSPSGYETVSFPSRRSTRQKQSIRRISFSHDGRFVATMADLVNYIDVALVETGRANWSLAAPKMSASGNNKDSSSIRSWLR</sequence>
<feature type="region of interest" description="Disordered" evidence="1">
    <location>
        <begin position="78"/>
        <end position="97"/>
    </location>
</feature>
<dbReference type="EMBL" id="MTYJ01000091">
    <property type="protein sequence ID" value="OQV15267.1"/>
    <property type="molecule type" value="Genomic_DNA"/>
</dbReference>